<dbReference type="EMBL" id="JAHXRS010000046">
    <property type="protein sequence ID" value="MBW6396195.1"/>
    <property type="molecule type" value="Genomic_DNA"/>
</dbReference>
<sequence length="299" mass="30948">SVTADKLADGAVTLQKLASTAVSVAPTPNALALRNAQGSVQDGATYADLKVLRAGGLYAWSPAVNKWLRLVKWTGLSGSYKGVFADLYIHHVVEQSIGSRLRARVGTDGNGGILSPAISIANDYYAVITNAILLQTDATTIELWAYFPGRTAYVSGVVGSNAGDIELTPGGDVSSLVRDTAPTPVSGGLYLEWAAATVGQILPGPGYIVAASRGTSSGYVRYDNGIQIAWATITVGSGSWTYPAAFASAPQVQATAQDTAPRLVTITSVSTTAAGILRTDLSGVTQSGTVHLYAIGLWK</sequence>
<evidence type="ECO:0008006" key="3">
    <source>
        <dbReference type="Google" id="ProtNLM"/>
    </source>
</evidence>
<dbReference type="RefSeq" id="WP_219760591.1">
    <property type="nucleotide sequence ID" value="NZ_JAHXRS010000046.1"/>
</dbReference>
<evidence type="ECO:0000313" key="2">
    <source>
        <dbReference type="Proteomes" id="UP000724268"/>
    </source>
</evidence>
<evidence type="ECO:0000313" key="1">
    <source>
        <dbReference type="EMBL" id="MBW6396195.1"/>
    </source>
</evidence>
<keyword evidence="2" id="KW-1185">Reference proteome</keyword>
<name>A0ABS7A290_9DEIN</name>
<accession>A0ABS7A290</accession>
<feature type="non-terminal residue" evidence="1">
    <location>
        <position position="1"/>
    </location>
</feature>
<comment type="caution">
    <text evidence="1">The sequence shown here is derived from an EMBL/GenBank/DDBJ whole genome shotgun (WGS) entry which is preliminary data.</text>
</comment>
<reference evidence="1 2" key="1">
    <citation type="submission" date="2021-07" db="EMBL/GenBank/DDBJ databases">
        <title>Thermus aquaticus gen. n. and sp. n., a nonsporulating extreme thermophile.</title>
        <authorList>
            <person name="Hu C.-J."/>
            <person name="Li W.-J."/>
            <person name="Xian W.-D."/>
        </authorList>
    </citation>
    <scope>NUCLEOTIDE SEQUENCE [LARGE SCALE GENOMIC DNA]</scope>
    <source>
        <strain evidence="1 2">SYSU G05001</strain>
    </source>
</reference>
<proteinExistence type="predicted"/>
<organism evidence="1 2">
    <name type="scientific">Thermus brevis</name>
    <dbReference type="NCBI Taxonomy" id="2862456"/>
    <lineage>
        <taxon>Bacteria</taxon>
        <taxon>Thermotogati</taxon>
        <taxon>Deinococcota</taxon>
        <taxon>Deinococci</taxon>
        <taxon>Thermales</taxon>
        <taxon>Thermaceae</taxon>
        <taxon>Thermus</taxon>
    </lineage>
</organism>
<protein>
    <recommendedName>
        <fullName evidence="3">Phage tail protein</fullName>
    </recommendedName>
</protein>
<dbReference type="Proteomes" id="UP000724268">
    <property type="component" value="Unassembled WGS sequence"/>
</dbReference>
<gene>
    <name evidence="1" type="ORF">KZX47_13745</name>
</gene>